<dbReference type="Proteomes" id="UP000663829">
    <property type="component" value="Unassembled WGS sequence"/>
</dbReference>
<feature type="signal peptide" evidence="2">
    <location>
        <begin position="1"/>
        <end position="16"/>
    </location>
</feature>
<dbReference type="EMBL" id="CAJOBC010097666">
    <property type="protein sequence ID" value="CAF4449050.1"/>
    <property type="molecule type" value="Genomic_DNA"/>
</dbReference>
<dbReference type="Proteomes" id="UP000682733">
    <property type="component" value="Unassembled WGS sequence"/>
</dbReference>
<dbReference type="Proteomes" id="UP000681722">
    <property type="component" value="Unassembled WGS sequence"/>
</dbReference>
<evidence type="ECO:0000313" key="7">
    <source>
        <dbReference type="Proteomes" id="UP000663829"/>
    </source>
</evidence>
<keyword evidence="7" id="KW-1185">Reference proteome</keyword>
<name>A0A815Z8Y6_9BILA</name>
<gene>
    <name evidence="4" type="ORF">GPM918_LOCUS41114</name>
    <name evidence="3" type="ORF">OVA965_LOCUS35757</name>
    <name evidence="6" type="ORF">SRO942_LOCUS42131</name>
    <name evidence="5" type="ORF">TMI583_LOCUS36733</name>
</gene>
<dbReference type="AlphaFoldDB" id="A0A815Z8Y6"/>
<evidence type="ECO:0000313" key="5">
    <source>
        <dbReference type="EMBL" id="CAF4265067.1"/>
    </source>
</evidence>
<feature type="non-terminal residue" evidence="4">
    <location>
        <position position="120"/>
    </location>
</feature>
<organism evidence="4 7">
    <name type="scientific">Didymodactylos carnosus</name>
    <dbReference type="NCBI Taxonomy" id="1234261"/>
    <lineage>
        <taxon>Eukaryota</taxon>
        <taxon>Metazoa</taxon>
        <taxon>Spiralia</taxon>
        <taxon>Gnathifera</taxon>
        <taxon>Rotifera</taxon>
        <taxon>Eurotatoria</taxon>
        <taxon>Bdelloidea</taxon>
        <taxon>Philodinida</taxon>
        <taxon>Philodinidae</taxon>
        <taxon>Didymodactylos</taxon>
    </lineage>
</organism>
<feature type="compositionally biased region" description="Low complexity" evidence="1">
    <location>
        <begin position="96"/>
        <end position="120"/>
    </location>
</feature>
<protein>
    <submittedName>
        <fullName evidence="4">Uncharacterized protein</fullName>
    </submittedName>
</protein>
<evidence type="ECO:0000256" key="2">
    <source>
        <dbReference type="SAM" id="SignalP"/>
    </source>
</evidence>
<dbReference type="EMBL" id="CAJNOQ010031693">
    <property type="protein sequence ID" value="CAF1581326.1"/>
    <property type="molecule type" value="Genomic_DNA"/>
</dbReference>
<dbReference type="EMBL" id="CAJNOK010031567">
    <property type="protein sequence ID" value="CAF1473673.1"/>
    <property type="molecule type" value="Genomic_DNA"/>
</dbReference>
<accession>A0A815Z8Y6</accession>
<dbReference type="Proteomes" id="UP000677228">
    <property type="component" value="Unassembled WGS sequence"/>
</dbReference>
<keyword evidence="2" id="KW-0732">Signal</keyword>
<evidence type="ECO:0000256" key="1">
    <source>
        <dbReference type="SAM" id="MobiDB-lite"/>
    </source>
</evidence>
<reference evidence="4" key="1">
    <citation type="submission" date="2021-02" db="EMBL/GenBank/DDBJ databases">
        <authorList>
            <person name="Nowell W R."/>
        </authorList>
    </citation>
    <scope>NUCLEOTIDE SEQUENCE</scope>
</reference>
<evidence type="ECO:0000313" key="3">
    <source>
        <dbReference type="EMBL" id="CAF1473673.1"/>
    </source>
</evidence>
<dbReference type="EMBL" id="CAJOBA010053463">
    <property type="protein sequence ID" value="CAF4265067.1"/>
    <property type="molecule type" value="Genomic_DNA"/>
</dbReference>
<feature type="chain" id="PRO_5036412574" evidence="2">
    <location>
        <begin position="17"/>
        <end position="120"/>
    </location>
</feature>
<evidence type="ECO:0000313" key="6">
    <source>
        <dbReference type="EMBL" id="CAF4449050.1"/>
    </source>
</evidence>
<proteinExistence type="predicted"/>
<dbReference type="OrthoDB" id="9992134at2759"/>
<evidence type="ECO:0000313" key="4">
    <source>
        <dbReference type="EMBL" id="CAF1581326.1"/>
    </source>
</evidence>
<comment type="caution">
    <text evidence="4">The sequence shown here is derived from an EMBL/GenBank/DDBJ whole genome shotgun (WGS) entry which is preliminary data.</text>
</comment>
<sequence>MLWGSIIMIYPVVVSGMYDHIHQVLENINIKFITVTQEDLYPLRKEQAVYINCPNSFLPDVGHYLRKFVENGGQLITIDWALVNVLQIAFPEKVRASGGSESSSSQRSFASSEISRASMV</sequence>
<feature type="region of interest" description="Disordered" evidence="1">
    <location>
        <begin position="95"/>
        <end position="120"/>
    </location>
</feature>